<dbReference type="AlphaFoldDB" id="M5B1P7"/>
<evidence type="ECO:0000256" key="1">
    <source>
        <dbReference type="SAM" id="MobiDB-lite"/>
    </source>
</evidence>
<evidence type="ECO:0000313" key="3">
    <source>
        <dbReference type="Proteomes" id="UP000012042"/>
    </source>
</evidence>
<keyword evidence="2" id="KW-0614">Plasmid</keyword>
<dbReference type="EMBL" id="AP012173">
    <property type="protein sequence ID" value="BAN08186.1"/>
    <property type="molecule type" value="Genomic_DNA"/>
</dbReference>
<feature type="region of interest" description="Disordered" evidence="1">
    <location>
        <begin position="150"/>
        <end position="195"/>
    </location>
</feature>
<sequence>MLLSKVLFLNEVNTSFLYEVYHKKWGIRMKTVKEVADELGVSRQYVQKIISKLPATKKPKKVQHSYQIDNQSEAYIKDFMGKGDNFDATNDNPGSNFSSSINSSKYENALLAQIDSLKGQIEQKDNQLENMQKLLDQSQQLQLMAENKIKQLESKTTDESSKKEGLQPTPKTSSVDQPTAEDERGFWSRLFNRKK</sequence>
<dbReference type="HOGENOM" id="CLU_089609_1_0_9"/>
<proteinExistence type="predicted"/>
<protein>
    <submittedName>
        <fullName evidence="2">Uncharacterized protein</fullName>
    </submittedName>
</protein>
<reference evidence="2 3" key="1">
    <citation type="journal article" date="2013" name="PLoS ONE">
        <title>Genomic Analysis by Deep Sequencing of the Probiotic Lactobacillus brevis KB290 Harboring Nine Plasmids Reveals Genomic Stability.</title>
        <authorList>
            <person name="Fukao M."/>
            <person name="Oshima K."/>
            <person name="Morita H."/>
            <person name="Toh H."/>
            <person name="Suda W."/>
            <person name="Kim S.W."/>
            <person name="Suzuki S."/>
            <person name="Yakabe T."/>
            <person name="Hattori M."/>
            <person name="Yajima N."/>
        </authorList>
    </citation>
    <scope>NUCLEOTIDE SEQUENCE [LARGE SCALE GENOMIC DNA]</scope>
    <source>
        <strain evidence="2 3">KB290</strain>
        <plasmid evidence="2">pKB290-6</plasmid>
    </source>
</reference>
<accession>M5B1P7</accession>
<dbReference type="PATRIC" id="fig|1001583.3.peg.2526"/>
<gene>
    <name evidence="2" type="ORF">LVISKB_P6-0001</name>
</gene>
<feature type="compositionally biased region" description="Basic and acidic residues" evidence="1">
    <location>
        <begin position="150"/>
        <end position="165"/>
    </location>
</feature>
<geneLocation type="plasmid" evidence="2 3">
    <name>pKB290-6</name>
</geneLocation>
<name>M5B1P7_LEVBR</name>
<dbReference type="KEGG" id="lbk:LVISKB_P6-0001"/>
<dbReference type="Proteomes" id="UP000012042">
    <property type="component" value="Plasmid pKB290-6"/>
</dbReference>
<evidence type="ECO:0000313" key="2">
    <source>
        <dbReference type="EMBL" id="BAN08186.1"/>
    </source>
</evidence>
<organism evidence="2 3">
    <name type="scientific">Levilactobacillus brevis KB290</name>
    <dbReference type="NCBI Taxonomy" id="1001583"/>
    <lineage>
        <taxon>Bacteria</taxon>
        <taxon>Bacillati</taxon>
        <taxon>Bacillota</taxon>
        <taxon>Bacilli</taxon>
        <taxon>Lactobacillales</taxon>
        <taxon>Lactobacillaceae</taxon>
        <taxon>Levilactobacillus</taxon>
    </lineage>
</organism>